<keyword evidence="3" id="KW-1185">Reference proteome</keyword>
<dbReference type="PANTHER" id="PTHR43346:SF1">
    <property type="entry name" value="QUERCETIN 2,3-DIOXYGENASE-RELATED"/>
    <property type="match status" value="1"/>
</dbReference>
<dbReference type="Proteomes" id="UP000032679">
    <property type="component" value="Unassembled WGS sequence"/>
</dbReference>
<dbReference type="EMBL" id="BALE01000019">
    <property type="protein sequence ID" value="GAN54350.1"/>
    <property type="molecule type" value="Genomic_DNA"/>
</dbReference>
<dbReference type="STRING" id="1231623.Tasa_019_035"/>
<comment type="caution">
    <text evidence="2">The sequence shown here is derived from an EMBL/GenBank/DDBJ whole genome shotgun (WGS) entry which is preliminary data.</text>
</comment>
<dbReference type="OrthoDB" id="9180677at2"/>
<sequence length="141" mass="15127">MNFMKCSPSDIKAFRITPESTNYFALLFDRESGGTSSVAVIEIFEKGGATPPNTHSAADEMFFVLSGEGRAWCDGASTELRRGDSLLVRPGSEHVVENTGEKKLYTLTVMTPDEEFGALIRSGVPVELDAEDMAVLCGGAA</sequence>
<evidence type="ECO:0000259" key="1">
    <source>
        <dbReference type="Pfam" id="PF07883"/>
    </source>
</evidence>
<organism evidence="2 3">
    <name type="scientific">Tanticharoenia sakaeratensis NBRC 103193</name>
    <dbReference type="NCBI Taxonomy" id="1231623"/>
    <lineage>
        <taxon>Bacteria</taxon>
        <taxon>Pseudomonadati</taxon>
        <taxon>Pseudomonadota</taxon>
        <taxon>Alphaproteobacteria</taxon>
        <taxon>Acetobacterales</taxon>
        <taxon>Acetobacteraceae</taxon>
        <taxon>Tanticharoenia</taxon>
    </lineage>
</organism>
<dbReference type="RefSeq" id="WP_048848892.1">
    <property type="nucleotide sequence ID" value="NZ_BALE01000019.1"/>
</dbReference>
<dbReference type="PANTHER" id="PTHR43346">
    <property type="entry name" value="LIGAND BINDING DOMAIN PROTEIN, PUTATIVE (AFU_ORTHOLOGUE AFUA_6G14370)-RELATED"/>
    <property type="match status" value="1"/>
</dbReference>
<protein>
    <recommendedName>
        <fullName evidence="1">Cupin type-2 domain-containing protein</fullName>
    </recommendedName>
</protein>
<dbReference type="InterPro" id="IPR014710">
    <property type="entry name" value="RmlC-like_jellyroll"/>
</dbReference>
<reference evidence="2 3" key="1">
    <citation type="submission" date="2012-10" db="EMBL/GenBank/DDBJ databases">
        <title>Genome sequencing of Tanticharoenia sakaeratensis NBRC 103193.</title>
        <authorList>
            <person name="Azuma Y."/>
            <person name="Hadano H."/>
            <person name="Hirakawa H."/>
            <person name="Matsushita K."/>
        </authorList>
    </citation>
    <scope>NUCLEOTIDE SEQUENCE [LARGE SCALE GENOMIC DNA]</scope>
    <source>
        <strain evidence="2 3">NBRC 103193</strain>
    </source>
</reference>
<gene>
    <name evidence="2" type="ORF">Tasa_019_035</name>
</gene>
<dbReference type="InterPro" id="IPR013096">
    <property type="entry name" value="Cupin_2"/>
</dbReference>
<dbReference type="CDD" id="cd06987">
    <property type="entry name" value="cupin_MAE_RS03005"/>
    <property type="match status" value="1"/>
</dbReference>
<proteinExistence type="predicted"/>
<evidence type="ECO:0000313" key="2">
    <source>
        <dbReference type="EMBL" id="GAN54350.1"/>
    </source>
</evidence>
<dbReference type="InterPro" id="IPR052538">
    <property type="entry name" value="Flavonoid_dioxygenase-like"/>
</dbReference>
<dbReference type="Gene3D" id="2.60.120.10">
    <property type="entry name" value="Jelly Rolls"/>
    <property type="match status" value="1"/>
</dbReference>
<name>A0A0D6MLR2_9PROT</name>
<feature type="domain" description="Cupin type-2" evidence="1">
    <location>
        <begin position="41"/>
        <end position="109"/>
    </location>
</feature>
<dbReference type="InterPro" id="IPR011051">
    <property type="entry name" value="RmlC_Cupin_sf"/>
</dbReference>
<dbReference type="Pfam" id="PF07883">
    <property type="entry name" value="Cupin_2"/>
    <property type="match status" value="1"/>
</dbReference>
<dbReference type="AlphaFoldDB" id="A0A0D6MLR2"/>
<accession>A0A0D6MLR2</accession>
<dbReference type="SUPFAM" id="SSF51182">
    <property type="entry name" value="RmlC-like cupins"/>
    <property type="match status" value="1"/>
</dbReference>
<evidence type="ECO:0000313" key="3">
    <source>
        <dbReference type="Proteomes" id="UP000032679"/>
    </source>
</evidence>